<dbReference type="Proteomes" id="UP000250369">
    <property type="component" value="Unassembled WGS sequence"/>
</dbReference>
<reference evidence="1 2" key="1">
    <citation type="journal article" date="2009" name="Int. J. Syst. Evol. Microbiol.">
        <title>Paenibacillus contaminans sp. nov., isolated from a contaminated laboratory plate.</title>
        <authorList>
            <person name="Chou J.H."/>
            <person name="Lee J.H."/>
            <person name="Lin M.C."/>
            <person name="Chang P.S."/>
            <person name="Arun A.B."/>
            <person name="Young C.C."/>
            <person name="Chen W.M."/>
        </authorList>
    </citation>
    <scope>NUCLEOTIDE SEQUENCE [LARGE SCALE GENOMIC DNA]</scope>
    <source>
        <strain evidence="1 2">CKOBP-6</strain>
    </source>
</reference>
<organism evidence="1 2">
    <name type="scientific">Paenibacillus contaminans</name>
    <dbReference type="NCBI Taxonomy" id="450362"/>
    <lineage>
        <taxon>Bacteria</taxon>
        <taxon>Bacillati</taxon>
        <taxon>Bacillota</taxon>
        <taxon>Bacilli</taxon>
        <taxon>Bacillales</taxon>
        <taxon>Paenibacillaceae</taxon>
        <taxon>Paenibacillus</taxon>
    </lineage>
</organism>
<dbReference type="InterPro" id="IPR015943">
    <property type="entry name" value="WD40/YVTN_repeat-like_dom_sf"/>
</dbReference>
<evidence type="ECO:0000313" key="1">
    <source>
        <dbReference type="EMBL" id="RAV18718.1"/>
    </source>
</evidence>
<dbReference type="Gene3D" id="2.130.10.10">
    <property type="entry name" value="YVTN repeat-like/Quinoprotein amine dehydrogenase"/>
    <property type="match status" value="1"/>
</dbReference>
<dbReference type="OrthoDB" id="9149857at2"/>
<sequence length="368" mass="41427">METILTDKQNQKTWSIQQIGNRVITASNGGKAKEKVFEEPEQAAKHVQKETWSRLKKGLVLNNPKAGAGRPVLHRYIGGGYTGSMPLAPVNGTNTFYCSYVVNQFEKEEIYLIDEQGEIRSTYELPGERMIYELSYCPAKNELLMNRDHQIAGLCVSNGEIREYTAHMKIPASTLSLSGTLAVWHDHPNLVVYDLETNVVRYTRKVNCELYGGHSPQLCAAVSHDGSLLAFCEQSGEVVFVDLAMGLERTIAKAKSAMTAGMAFSPDGRFLFTQEEYGSWALECYVLESLTSREKWKTGEIKSYAIQENGNLIAVYYNGKVQLYDIETMRRTFSFEVEHVVKNCNLAFTKDYLAVYTDYGCVSLYALR</sequence>
<evidence type="ECO:0000313" key="2">
    <source>
        <dbReference type="Proteomes" id="UP000250369"/>
    </source>
</evidence>
<protein>
    <recommendedName>
        <fullName evidence="3">WD40 repeat domain-containing protein</fullName>
    </recommendedName>
</protein>
<proteinExistence type="predicted"/>
<dbReference type="RefSeq" id="WP_113033336.1">
    <property type="nucleotide sequence ID" value="NZ_QMFB01000015.1"/>
</dbReference>
<name>A0A329MGE4_9BACL</name>
<evidence type="ECO:0008006" key="3">
    <source>
        <dbReference type="Google" id="ProtNLM"/>
    </source>
</evidence>
<dbReference type="AlphaFoldDB" id="A0A329MGE4"/>
<keyword evidence="2" id="KW-1185">Reference proteome</keyword>
<comment type="caution">
    <text evidence="1">The sequence shown here is derived from an EMBL/GenBank/DDBJ whole genome shotgun (WGS) entry which is preliminary data.</text>
</comment>
<gene>
    <name evidence="1" type="ORF">DQG23_23560</name>
</gene>
<dbReference type="SUPFAM" id="SSF69322">
    <property type="entry name" value="Tricorn protease domain 2"/>
    <property type="match status" value="1"/>
</dbReference>
<dbReference type="EMBL" id="QMFB01000015">
    <property type="protein sequence ID" value="RAV18718.1"/>
    <property type="molecule type" value="Genomic_DNA"/>
</dbReference>
<accession>A0A329MGE4</accession>